<organism evidence="10 11">
    <name type="scientific">Candidatus Woesebacteria bacterium RIFCSPHIGHO2_01_FULL_38_26b</name>
    <dbReference type="NCBI Taxonomy" id="1802491"/>
    <lineage>
        <taxon>Bacteria</taxon>
        <taxon>Candidatus Woeseibacteriota</taxon>
    </lineage>
</organism>
<feature type="transmembrane region" description="Helical" evidence="8">
    <location>
        <begin position="342"/>
        <end position="359"/>
    </location>
</feature>
<protein>
    <recommendedName>
        <fullName evidence="9">Glycosyltransferase RgtA/B/C/D-like domain-containing protein</fullName>
    </recommendedName>
</protein>
<keyword evidence="4" id="KW-0808">Transferase</keyword>
<sequence>MFKSVVKFVDNNRYLISIVIFGSILRLTFTTVNPPSLNWDEVSHGYNAYSILETGKDEWGVRLPLIFKAYGDFKLPVYIYITAISEFLLGLNVLAVRLPSILAGITSIIFTFKLVKLLFKNNFLALLSAFLVTIEPWSLFLSRGAFEANLGFALFVIGVYFFLKGLKNPKYLILNSIFFGLSVWTYNSYRIFTPLMSIVLFAVYKNDILTVFKASKKLSTYYLILTAIFFIPMLWQLLNPVGQARYGKVALIDEGAIGRIIELRNEFNFSPLIERLLFNRPIFFLDRFTKNYISHFSPKYLFIEGGTHYQFSVPFHGLLYWVNIPFILLGLYSLLKKRDSASTLLIYWLLLASIPSSITREAPHVLRSITLLPIPMILTAYGFLAFTKQLNNKLRLLSLVVYVIITLMFLENYLV</sequence>
<comment type="caution">
    <text evidence="10">The sequence shown here is derived from an EMBL/GenBank/DDBJ whole genome shotgun (WGS) entry which is preliminary data.</text>
</comment>
<feature type="transmembrane region" description="Helical" evidence="8">
    <location>
        <begin position="146"/>
        <end position="163"/>
    </location>
</feature>
<evidence type="ECO:0000256" key="6">
    <source>
        <dbReference type="ARBA" id="ARBA00022989"/>
    </source>
</evidence>
<dbReference type="GO" id="GO:0005886">
    <property type="term" value="C:plasma membrane"/>
    <property type="evidence" value="ECO:0007669"/>
    <property type="project" value="UniProtKB-SubCell"/>
</dbReference>
<accession>A0A1F7Y3D7</accession>
<proteinExistence type="predicted"/>
<dbReference type="AlphaFoldDB" id="A0A1F7Y3D7"/>
<keyword evidence="5 8" id="KW-0812">Transmembrane</keyword>
<feature type="transmembrane region" description="Helical" evidence="8">
    <location>
        <begin position="77"/>
        <end position="110"/>
    </location>
</feature>
<evidence type="ECO:0000256" key="5">
    <source>
        <dbReference type="ARBA" id="ARBA00022692"/>
    </source>
</evidence>
<evidence type="ECO:0000256" key="8">
    <source>
        <dbReference type="SAM" id="Phobius"/>
    </source>
</evidence>
<keyword evidence="7 8" id="KW-0472">Membrane</keyword>
<feature type="transmembrane region" description="Helical" evidence="8">
    <location>
        <begin position="122"/>
        <end position="140"/>
    </location>
</feature>
<feature type="transmembrane region" description="Helical" evidence="8">
    <location>
        <begin position="219"/>
        <end position="238"/>
    </location>
</feature>
<feature type="transmembrane region" description="Helical" evidence="8">
    <location>
        <begin position="396"/>
        <end position="414"/>
    </location>
</feature>
<dbReference type="EMBL" id="MGGD01000017">
    <property type="protein sequence ID" value="OGM21168.1"/>
    <property type="molecule type" value="Genomic_DNA"/>
</dbReference>
<evidence type="ECO:0000256" key="7">
    <source>
        <dbReference type="ARBA" id="ARBA00023136"/>
    </source>
</evidence>
<keyword evidence="6 8" id="KW-1133">Transmembrane helix</keyword>
<name>A0A1F7Y3D7_9BACT</name>
<evidence type="ECO:0000259" key="9">
    <source>
        <dbReference type="Pfam" id="PF13231"/>
    </source>
</evidence>
<feature type="transmembrane region" description="Helical" evidence="8">
    <location>
        <begin position="365"/>
        <end position="384"/>
    </location>
</feature>
<evidence type="ECO:0000256" key="1">
    <source>
        <dbReference type="ARBA" id="ARBA00004651"/>
    </source>
</evidence>
<dbReference type="GO" id="GO:0010041">
    <property type="term" value="P:response to iron(III) ion"/>
    <property type="evidence" value="ECO:0007669"/>
    <property type="project" value="TreeGrafter"/>
</dbReference>
<feature type="transmembrane region" description="Helical" evidence="8">
    <location>
        <begin position="318"/>
        <end position="335"/>
    </location>
</feature>
<dbReference type="InterPro" id="IPR038731">
    <property type="entry name" value="RgtA/B/C-like"/>
</dbReference>
<dbReference type="Proteomes" id="UP000176741">
    <property type="component" value="Unassembled WGS sequence"/>
</dbReference>
<gene>
    <name evidence="10" type="ORF">A2771_02790</name>
</gene>
<evidence type="ECO:0000256" key="3">
    <source>
        <dbReference type="ARBA" id="ARBA00022676"/>
    </source>
</evidence>
<evidence type="ECO:0000256" key="2">
    <source>
        <dbReference type="ARBA" id="ARBA00022475"/>
    </source>
</evidence>
<dbReference type="GO" id="GO:0016763">
    <property type="term" value="F:pentosyltransferase activity"/>
    <property type="evidence" value="ECO:0007669"/>
    <property type="project" value="TreeGrafter"/>
</dbReference>
<dbReference type="InterPro" id="IPR050297">
    <property type="entry name" value="LipidA_mod_glycosyltrf_83"/>
</dbReference>
<keyword evidence="2" id="KW-1003">Cell membrane</keyword>
<feature type="domain" description="Glycosyltransferase RgtA/B/C/D-like" evidence="9">
    <location>
        <begin position="76"/>
        <end position="234"/>
    </location>
</feature>
<feature type="non-terminal residue" evidence="10">
    <location>
        <position position="415"/>
    </location>
</feature>
<keyword evidence="3" id="KW-0328">Glycosyltransferase</keyword>
<evidence type="ECO:0000313" key="10">
    <source>
        <dbReference type="EMBL" id="OGM21168.1"/>
    </source>
</evidence>
<dbReference type="PANTHER" id="PTHR33908:SF3">
    <property type="entry name" value="UNDECAPRENYL PHOSPHATE-ALPHA-4-AMINO-4-DEOXY-L-ARABINOSE ARABINOSYL TRANSFERASE"/>
    <property type="match status" value="1"/>
</dbReference>
<comment type="subcellular location">
    <subcellularLocation>
        <location evidence="1">Cell membrane</location>
        <topology evidence="1">Multi-pass membrane protein</topology>
    </subcellularLocation>
</comment>
<feature type="transmembrane region" description="Helical" evidence="8">
    <location>
        <begin position="12"/>
        <end position="29"/>
    </location>
</feature>
<reference evidence="10 11" key="1">
    <citation type="journal article" date="2016" name="Nat. Commun.">
        <title>Thousands of microbial genomes shed light on interconnected biogeochemical processes in an aquifer system.</title>
        <authorList>
            <person name="Anantharaman K."/>
            <person name="Brown C.T."/>
            <person name="Hug L.A."/>
            <person name="Sharon I."/>
            <person name="Castelle C.J."/>
            <person name="Probst A.J."/>
            <person name="Thomas B.C."/>
            <person name="Singh A."/>
            <person name="Wilkins M.J."/>
            <person name="Karaoz U."/>
            <person name="Brodie E.L."/>
            <person name="Williams K.H."/>
            <person name="Hubbard S.S."/>
            <person name="Banfield J.F."/>
        </authorList>
    </citation>
    <scope>NUCLEOTIDE SEQUENCE [LARGE SCALE GENOMIC DNA]</scope>
</reference>
<dbReference type="PANTHER" id="PTHR33908">
    <property type="entry name" value="MANNOSYLTRANSFERASE YKCB-RELATED"/>
    <property type="match status" value="1"/>
</dbReference>
<evidence type="ECO:0000256" key="4">
    <source>
        <dbReference type="ARBA" id="ARBA00022679"/>
    </source>
</evidence>
<evidence type="ECO:0000313" key="11">
    <source>
        <dbReference type="Proteomes" id="UP000176741"/>
    </source>
</evidence>
<dbReference type="Pfam" id="PF13231">
    <property type="entry name" value="PMT_2"/>
    <property type="match status" value="1"/>
</dbReference>
<dbReference type="GO" id="GO:0009103">
    <property type="term" value="P:lipopolysaccharide biosynthetic process"/>
    <property type="evidence" value="ECO:0007669"/>
    <property type="project" value="UniProtKB-ARBA"/>
</dbReference>